<evidence type="ECO:0000256" key="4">
    <source>
        <dbReference type="ARBA" id="ARBA00022801"/>
    </source>
</evidence>
<evidence type="ECO:0000259" key="6">
    <source>
        <dbReference type="Pfam" id="PF01850"/>
    </source>
</evidence>
<evidence type="ECO:0000313" key="8">
    <source>
        <dbReference type="Proteomes" id="UP001320876"/>
    </source>
</evidence>
<comment type="cofactor">
    <cofactor evidence="5">
        <name>Mg(2+)</name>
        <dbReference type="ChEBI" id="CHEBI:18420"/>
    </cofactor>
</comment>
<dbReference type="Proteomes" id="UP001320876">
    <property type="component" value="Unassembled WGS sequence"/>
</dbReference>
<keyword evidence="8" id="KW-1185">Reference proteome</keyword>
<dbReference type="InterPro" id="IPR029060">
    <property type="entry name" value="PIN-like_dom_sf"/>
</dbReference>
<evidence type="ECO:0000256" key="5">
    <source>
        <dbReference type="HAMAP-Rule" id="MF_00265"/>
    </source>
</evidence>
<evidence type="ECO:0000313" key="7">
    <source>
        <dbReference type="EMBL" id="MCW1924302.1"/>
    </source>
</evidence>
<keyword evidence="1 5" id="KW-1277">Toxin-antitoxin system</keyword>
<keyword evidence="4 5" id="KW-0378">Hydrolase</keyword>
<keyword evidence="5" id="KW-0800">Toxin</keyword>
<proteinExistence type="inferred from homology"/>
<comment type="caution">
    <text evidence="7">The sequence shown here is derived from an EMBL/GenBank/DDBJ whole genome shotgun (WGS) entry which is preliminary data.</text>
</comment>
<keyword evidence="2 5" id="KW-0540">Nuclease</keyword>
<dbReference type="EC" id="3.1.-.-" evidence="5"/>
<accession>A0ABT3GLD7</accession>
<dbReference type="SUPFAM" id="SSF88723">
    <property type="entry name" value="PIN domain-like"/>
    <property type="match status" value="1"/>
</dbReference>
<feature type="domain" description="PIN" evidence="6">
    <location>
        <begin position="8"/>
        <end position="136"/>
    </location>
</feature>
<dbReference type="EMBL" id="JAPDDT010000007">
    <property type="protein sequence ID" value="MCW1924302.1"/>
    <property type="molecule type" value="Genomic_DNA"/>
</dbReference>
<sequence>MSAQIDLPDVNVWVALTDTTHVHHRRAVGYWNSDRSSRLAFCSFTRAGMLRVMTNPKAMAGKPFDMPDAWRLYRDFADLPDIDFLADGPHTEVTMSRWCLGAGFPHRLWTDAWIAAIALENGYRVVSFDADFAKFPGLDFLHLQP</sequence>
<dbReference type="InterPro" id="IPR006226">
    <property type="entry name" value="Mtu_PIN"/>
</dbReference>
<dbReference type="Gene3D" id="3.40.50.1010">
    <property type="entry name" value="5'-nuclease"/>
    <property type="match status" value="1"/>
</dbReference>
<evidence type="ECO:0000256" key="3">
    <source>
        <dbReference type="ARBA" id="ARBA00022723"/>
    </source>
</evidence>
<dbReference type="HAMAP" id="MF_00265">
    <property type="entry name" value="VapC_Nob1"/>
    <property type="match status" value="1"/>
</dbReference>
<keyword evidence="3 5" id="KW-0479">Metal-binding</keyword>
<dbReference type="InterPro" id="IPR022907">
    <property type="entry name" value="VapC_family"/>
</dbReference>
<organism evidence="7 8">
    <name type="scientific">Luteolibacter arcticus</name>
    <dbReference type="NCBI Taxonomy" id="1581411"/>
    <lineage>
        <taxon>Bacteria</taxon>
        <taxon>Pseudomonadati</taxon>
        <taxon>Verrucomicrobiota</taxon>
        <taxon>Verrucomicrobiia</taxon>
        <taxon>Verrucomicrobiales</taxon>
        <taxon>Verrucomicrobiaceae</taxon>
        <taxon>Luteolibacter</taxon>
    </lineage>
</organism>
<comment type="function">
    <text evidence="5">Toxic component of a toxin-antitoxin (TA) system. An RNase.</text>
</comment>
<dbReference type="InterPro" id="IPR002716">
    <property type="entry name" value="PIN_dom"/>
</dbReference>
<name>A0ABT3GLD7_9BACT</name>
<feature type="binding site" evidence="5">
    <location>
        <position position="9"/>
    </location>
    <ligand>
        <name>Mg(2+)</name>
        <dbReference type="ChEBI" id="CHEBI:18420"/>
    </ligand>
</feature>
<dbReference type="RefSeq" id="WP_264488411.1">
    <property type="nucleotide sequence ID" value="NZ_JAPDDT010000007.1"/>
</dbReference>
<dbReference type="Pfam" id="PF01850">
    <property type="entry name" value="PIN"/>
    <property type="match status" value="1"/>
</dbReference>
<evidence type="ECO:0000256" key="1">
    <source>
        <dbReference type="ARBA" id="ARBA00022649"/>
    </source>
</evidence>
<protein>
    <recommendedName>
        <fullName evidence="5">Ribonuclease VapC</fullName>
        <shortName evidence="5">RNase VapC</shortName>
        <ecNumber evidence="5">3.1.-.-</ecNumber>
    </recommendedName>
    <alternativeName>
        <fullName evidence="5">Toxin VapC</fullName>
    </alternativeName>
</protein>
<reference evidence="7 8" key="1">
    <citation type="submission" date="2022-10" db="EMBL/GenBank/DDBJ databases">
        <title>Luteolibacter arcticus strain CCTCC AB 2014275, whole genome shotgun sequencing project.</title>
        <authorList>
            <person name="Zhao G."/>
            <person name="Shen L."/>
        </authorList>
    </citation>
    <scope>NUCLEOTIDE SEQUENCE [LARGE SCALE GENOMIC DNA]</scope>
    <source>
        <strain evidence="7 8">CCTCC AB 2014275</strain>
    </source>
</reference>
<comment type="similarity">
    <text evidence="5">Belongs to the PINc/VapC protein family.</text>
</comment>
<evidence type="ECO:0000256" key="2">
    <source>
        <dbReference type="ARBA" id="ARBA00022722"/>
    </source>
</evidence>
<keyword evidence="5" id="KW-0460">Magnesium</keyword>
<feature type="binding site" evidence="5">
    <location>
        <position position="111"/>
    </location>
    <ligand>
        <name>Mg(2+)</name>
        <dbReference type="ChEBI" id="CHEBI:18420"/>
    </ligand>
</feature>
<dbReference type="NCBIfam" id="TIGR00028">
    <property type="entry name" value="Mtu_PIN_fam"/>
    <property type="match status" value="1"/>
</dbReference>
<gene>
    <name evidence="5" type="primary">vapC</name>
    <name evidence="7" type="ORF">OKA05_17180</name>
</gene>